<feature type="DNA-binding region" description="H-T-H motif" evidence="4">
    <location>
        <begin position="50"/>
        <end position="69"/>
    </location>
</feature>
<dbReference type="PROSITE" id="PS50977">
    <property type="entry name" value="HTH_TETR_2"/>
    <property type="match status" value="1"/>
</dbReference>
<name>D5UQ60_TSUPD</name>
<protein>
    <submittedName>
        <fullName evidence="6">Transcriptional regulator, TetR family</fullName>
    </submittedName>
</protein>
<keyword evidence="7" id="KW-1185">Reference proteome</keyword>
<dbReference type="SUPFAM" id="SSF48498">
    <property type="entry name" value="Tetracyclin repressor-like, C-terminal domain"/>
    <property type="match status" value="1"/>
</dbReference>
<dbReference type="GO" id="GO:0000976">
    <property type="term" value="F:transcription cis-regulatory region binding"/>
    <property type="evidence" value="ECO:0007669"/>
    <property type="project" value="TreeGrafter"/>
</dbReference>
<evidence type="ECO:0000256" key="1">
    <source>
        <dbReference type="ARBA" id="ARBA00023015"/>
    </source>
</evidence>
<dbReference type="InterPro" id="IPR001647">
    <property type="entry name" value="HTH_TetR"/>
</dbReference>
<reference evidence="7" key="1">
    <citation type="submission" date="2010-03" db="EMBL/GenBank/DDBJ databases">
        <title>The complete chromosome of Tsukamurella paurometabola DSM 20162.</title>
        <authorList>
            <consortium name="US DOE Joint Genome Institute (JGI-PGF)"/>
            <person name="Lucas S."/>
            <person name="Copeland A."/>
            <person name="Lapidus A."/>
            <person name="Glavina del Rio T."/>
            <person name="Dalin E."/>
            <person name="Tice H."/>
            <person name="Bruce D."/>
            <person name="Goodwin L."/>
            <person name="Pitluck S."/>
            <person name="Kyrpides N."/>
            <person name="Mavromatis K."/>
            <person name="Ivanova N."/>
            <person name="Mikhailova N."/>
            <person name="Munk A.C."/>
            <person name="Brettin T."/>
            <person name="Detter J.C."/>
            <person name="Tapia R."/>
            <person name="Han C."/>
            <person name="Larimer F."/>
            <person name="Land M."/>
            <person name="Hauser L."/>
            <person name="Markowitz V."/>
            <person name="Cheng J.-F."/>
            <person name="Hugenholtz P."/>
            <person name="Woyke T."/>
            <person name="Wu D."/>
            <person name="Jando M."/>
            <person name="Brambilla E."/>
            <person name="Klenk H.-P."/>
            <person name="Eisen J.A."/>
        </authorList>
    </citation>
    <scope>NUCLEOTIDE SEQUENCE [LARGE SCALE GENOMIC DNA]</scope>
    <source>
        <strain evidence="7">ATCC 8368 / DSM 20162 / CCUG 35730 / CIP 100753 / JCM 10117 / KCTC 9821 / NBRC 16120 / NCIMB 702349 / NCTC 13040</strain>
    </source>
</reference>
<keyword evidence="2 4" id="KW-0238">DNA-binding</keyword>
<dbReference type="KEGG" id="tpr:Tpau_2221"/>
<feature type="domain" description="HTH tetR-type" evidence="5">
    <location>
        <begin position="27"/>
        <end position="87"/>
    </location>
</feature>
<keyword evidence="1" id="KW-0805">Transcription regulation</keyword>
<evidence type="ECO:0000313" key="7">
    <source>
        <dbReference type="Proteomes" id="UP000001213"/>
    </source>
</evidence>
<sequence length="206" mass="21914">MCMAYKCTMIAREEAPQPRRRTGGRSARVRRAVLEATIAQLGERGLDGLSIAEVASHAGVAETTVYRRWPTRTALVADAVSDLAASGNPAPDLGDVRTDLTRVAEQIAGLLSMPGIPGLIGTVLAMAADPHVAASRQEFFDARIGMIAPVVRRAIARGELDSGVDERDVIETLAAPLYFCVVVGGELDDAAVRRSVDRCLRVHASP</sequence>
<dbReference type="InterPro" id="IPR036271">
    <property type="entry name" value="Tet_transcr_reg_TetR-rel_C_sf"/>
</dbReference>
<dbReference type="STRING" id="521096.Tpau_2221"/>
<dbReference type="Gene3D" id="1.10.10.60">
    <property type="entry name" value="Homeodomain-like"/>
    <property type="match status" value="1"/>
</dbReference>
<dbReference type="HOGENOM" id="CLU_069356_25_2_11"/>
<evidence type="ECO:0000256" key="2">
    <source>
        <dbReference type="ARBA" id="ARBA00023125"/>
    </source>
</evidence>
<dbReference type="Proteomes" id="UP000001213">
    <property type="component" value="Chromosome"/>
</dbReference>
<dbReference type="AlphaFoldDB" id="D5UQ60"/>
<evidence type="ECO:0000256" key="4">
    <source>
        <dbReference type="PROSITE-ProRule" id="PRU00335"/>
    </source>
</evidence>
<dbReference type="eggNOG" id="COG1309">
    <property type="taxonomic scope" value="Bacteria"/>
</dbReference>
<accession>D5UQ60</accession>
<dbReference type="Pfam" id="PF00440">
    <property type="entry name" value="TetR_N"/>
    <property type="match status" value="1"/>
</dbReference>
<keyword evidence="3" id="KW-0804">Transcription</keyword>
<dbReference type="InterPro" id="IPR009057">
    <property type="entry name" value="Homeodomain-like_sf"/>
</dbReference>
<dbReference type="Pfam" id="PF16859">
    <property type="entry name" value="TetR_C_11"/>
    <property type="match status" value="1"/>
</dbReference>
<organism evidence="6 7">
    <name type="scientific">Tsukamurella paurometabola (strain ATCC 8368 / DSM 20162 / CCUG 35730 / CIP 100753 / JCM 10117 / KCTC 9821 / NBRC 16120 / NCIMB 702349 / NCTC 13040)</name>
    <name type="common">Corynebacterium paurometabolum</name>
    <dbReference type="NCBI Taxonomy" id="521096"/>
    <lineage>
        <taxon>Bacteria</taxon>
        <taxon>Bacillati</taxon>
        <taxon>Actinomycetota</taxon>
        <taxon>Actinomycetes</taxon>
        <taxon>Mycobacteriales</taxon>
        <taxon>Tsukamurellaceae</taxon>
        <taxon>Tsukamurella</taxon>
    </lineage>
</organism>
<gene>
    <name evidence="6" type="ordered locus">Tpau_2221</name>
</gene>
<dbReference type="PANTHER" id="PTHR30055:SF148">
    <property type="entry name" value="TETR-FAMILY TRANSCRIPTIONAL REGULATOR"/>
    <property type="match status" value="1"/>
</dbReference>
<reference evidence="6 7" key="2">
    <citation type="journal article" date="2011" name="Stand. Genomic Sci.">
        <title>Complete genome sequence of Tsukamurella paurometabola type strain (no. 33).</title>
        <authorList>
            <person name="Munk A.C."/>
            <person name="Lapidus A."/>
            <person name="Lucas S."/>
            <person name="Nolan M."/>
            <person name="Tice H."/>
            <person name="Cheng J.F."/>
            <person name="Del Rio T.G."/>
            <person name="Goodwin L."/>
            <person name="Pitluck S."/>
            <person name="Liolios K."/>
            <person name="Huntemann M."/>
            <person name="Ivanova N."/>
            <person name="Mavromatis K."/>
            <person name="Mikhailova N."/>
            <person name="Pati A."/>
            <person name="Chen A."/>
            <person name="Palaniappan K."/>
            <person name="Tapia R."/>
            <person name="Han C."/>
            <person name="Land M."/>
            <person name="Hauser L."/>
            <person name="Chang Y.J."/>
            <person name="Jeffries C.D."/>
            <person name="Brettin T."/>
            <person name="Yasawong M."/>
            <person name="Brambilla E.M."/>
            <person name="Rohde M."/>
            <person name="Sikorski J."/>
            <person name="Goker M."/>
            <person name="Detter J.C."/>
            <person name="Woyke T."/>
            <person name="Bristow J."/>
            <person name="Eisen J.A."/>
            <person name="Markowitz V."/>
            <person name="Hugenholtz P."/>
            <person name="Kyrpides N.C."/>
            <person name="Klenk H.P."/>
        </authorList>
    </citation>
    <scope>NUCLEOTIDE SEQUENCE [LARGE SCALE GENOMIC DNA]</scope>
    <source>
        <strain evidence="7">ATCC 8368 / DSM 20162 / CCUG 35730 / CIP 100753 / JCM 10117 / KCTC 9821 / NBRC 16120 / NCIMB 702349 / NCTC 13040</strain>
    </source>
</reference>
<proteinExistence type="predicted"/>
<dbReference type="InterPro" id="IPR050109">
    <property type="entry name" value="HTH-type_TetR-like_transc_reg"/>
</dbReference>
<evidence type="ECO:0000313" key="6">
    <source>
        <dbReference type="EMBL" id="ADG78830.1"/>
    </source>
</evidence>
<dbReference type="EMBL" id="CP001966">
    <property type="protein sequence ID" value="ADG78830.1"/>
    <property type="molecule type" value="Genomic_DNA"/>
</dbReference>
<evidence type="ECO:0000256" key="3">
    <source>
        <dbReference type="ARBA" id="ARBA00023163"/>
    </source>
</evidence>
<dbReference type="SUPFAM" id="SSF46689">
    <property type="entry name" value="Homeodomain-like"/>
    <property type="match status" value="1"/>
</dbReference>
<dbReference type="PANTHER" id="PTHR30055">
    <property type="entry name" value="HTH-TYPE TRANSCRIPTIONAL REGULATOR RUTR"/>
    <property type="match status" value="1"/>
</dbReference>
<dbReference type="Gene3D" id="1.10.357.10">
    <property type="entry name" value="Tetracycline Repressor, domain 2"/>
    <property type="match status" value="1"/>
</dbReference>
<evidence type="ECO:0000259" key="5">
    <source>
        <dbReference type="PROSITE" id="PS50977"/>
    </source>
</evidence>
<dbReference type="InterPro" id="IPR011075">
    <property type="entry name" value="TetR_C"/>
</dbReference>
<dbReference type="GO" id="GO:0003700">
    <property type="term" value="F:DNA-binding transcription factor activity"/>
    <property type="evidence" value="ECO:0007669"/>
    <property type="project" value="TreeGrafter"/>
</dbReference>